<dbReference type="EMBL" id="CP003261">
    <property type="protein sequence ID" value="AGK99480.1"/>
    <property type="molecule type" value="Genomic_DNA"/>
</dbReference>
<dbReference type="Proteomes" id="UP000013523">
    <property type="component" value="Chromosome"/>
</dbReference>
<dbReference type="Gene3D" id="3.30.70.2970">
    <property type="entry name" value="Protein of unknown function (DUF541), domain 2"/>
    <property type="match status" value="1"/>
</dbReference>
<dbReference type="PATRIC" id="fig|86416.3.peg.4790"/>
<dbReference type="OrthoDB" id="9785192at2"/>
<evidence type="ECO:0000313" key="2">
    <source>
        <dbReference type="Proteomes" id="UP000013523"/>
    </source>
</evidence>
<accession>R4KIM8</accession>
<dbReference type="Gene3D" id="3.30.110.170">
    <property type="entry name" value="Protein of unknown function (DUF541), domain 1"/>
    <property type="match status" value="1"/>
</dbReference>
<gene>
    <name evidence="1" type="ORF">Clopa_4797</name>
</gene>
<dbReference type="AlphaFoldDB" id="R4KIM8"/>
<dbReference type="PANTHER" id="PTHR34387:SF1">
    <property type="entry name" value="PERIPLASMIC IMMUNOGENIC PROTEIN"/>
    <property type="match status" value="1"/>
</dbReference>
<protein>
    <recommendedName>
        <fullName evidence="3">Periplasmic immunogenic protein</fullName>
    </recommendedName>
</protein>
<dbReference type="STRING" id="86416.Clopa_4797"/>
<dbReference type="RefSeq" id="WP_015617746.1">
    <property type="nucleotide sequence ID" value="NC_021182.1"/>
</dbReference>
<dbReference type="eggNOG" id="COG2968">
    <property type="taxonomic scope" value="Bacteria"/>
</dbReference>
<name>R4KIM8_CLOPA</name>
<keyword evidence="2" id="KW-1185">Reference proteome</keyword>
<sequence length="228" mass="25099">MYYEPENNYYATPYTRHSSCHKNNKDKTLRVDGKGVITAAPDTANVVLGIQTENINLKTAQNENAIIATKVINSLKAIGISEKNISTDSYIIEPQYDFVDGRQIFRSYRVTNNIRVTTKDITNIGQIVDTATVNGANIVNNINFFLSDITPYYRKALNLAVEDALIKARAISNSLGVILDEIPITVIEGNYDCTPPSGRNTLAFAASTPIIPGRLTISASINATFNYE</sequence>
<dbReference type="GO" id="GO:0006974">
    <property type="term" value="P:DNA damage response"/>
    <property type="evidence" value="ECO:0007669"/>
    <property type="project" value="TreeGrafter"/>
</dbReference>
<dbReference type="InterPro" id="IPR052022">
    <property type="entry name" value="26kDa_periplasmic_antigen"/>
</dbReference>
<organism evidence="1 2">
    <name type="scientific">Clostridium pasteurianum BC1</name>
    <dbReference type="NCBI Taxonomy" id="86416"/>
    <lineage>
        <taxon>Bacteria</taxon>
        <taxon>Bacillati</taxon>
        <taxon>Bacillota</taxon>
        <taxon>Clostridia</taxon>
        <taxon>Eubacteriales</taxon>
        <taxon>Clostridiaceae</taxon>
        <taxon>Clostridium</taxon>
    </lineage>
</organism>
<proteinExistence type="predicted"/>
<evidence type="ECO:0008006" key="3">
    <source>
        <dbReference type="Google" id="ProtNLM"/>
    </source>
</evidence>
<dbReference type="HOGENOM" id="CLU_080344_1_2_9"/>
<dbReference type="Pfam" id="PF04402">
    <property type="entry name" value="SIMPL"/>
    <property type="match status" value="1"/>
</dbReference>
<dbReference type="InterPro" id="IPR007497">
    <property type="entry name" value="SIMPL/DUF541"/>
</dbReference>
<reference evidence="1 2" key="1">
    <citation type="submission" date="2012-01" db="EMBL/GenBank/DDBJ databases">
        <title>Complete sequence of chromosome of Clostridium pasteurianum BC1.</title>
        <authorList>
            <consortium name="US DOE Joint Genome Institute"/>
            <person name="Lucas S."/>
            <person name="Han J."/>
            <person name="Lapidus A."/>
            <person name="Cheng J.-F."/>
            <person name="Goodwin L."/>
            <person name="Pitluck S."/>
            <person name="Peters L."/>
            <person name="Mikhailova N."/>
            <person name="Teshima H."/>
            <person name="Detter J.C."/>
            <person name="Han C."/>
            <person name="Tapia R."/>
            <person name="Land M."/>
            <person name="Hauser L."/>
            <person name="Kyrpides N."/>
            <person name="Ivanova N."/>
            <person name="Pagani I."/>
            <person name="Dunn J."/>
            <person name="Taghavi S."/>
            <person name="Francis A."/>
            <person name="van der Lelie D."/>
            <person name="Woyke T."/>
        </authorList>
    </citation>
    <scope>NUCLEOTIDE SEQUENCE [LARGE SCALE GENOMIC DNA]</scope>
    <source>
        <strain evidence="1 2">BC1</strain>
    </source>
</reference>
<evidence type="ECO:0000313" key="1">
    <source>
        <dbReference type="EMBL" id="AGK99480.1"/>
    </source>
</evidence>
<dbReference type="KEGG" id="cpas:Clopa_4797"/>
<dbReference type="PANTHER" id="PTHR34387">
    <property type="entry name" value="SLR1258 PROTEIN"/>
    <property type="match status" value="1"/>
</dbReference>